<name>A0A411YEH7_9ACTN</name>
<evidence type="ECO:0000256" key="1">
    <source>
        <dbReference type="SAM" id="Phobius"/>
    </source>
</evidence>
<dbReference type="KEGG" id="erz:ER308_08950"/>
<gene>
    <name evidence="2" type="ORF">ER308_08950</name>
</gene>
<protein>
    <submittedName>
        <fullName evidence="2">Uncharacterized protein</fullName>
    </submittedName>
</protein>
<dbReference type="EMBL" id="CP036402">
    <property type="protein sequence ID" value="QBI19664.1"/>
    <property type="molecule type" value="Genomic_DNA"/>
</dbReference>
<keyword evidence="1" id="KW-1133">Transmembrane helix</keyword>
<accession>A0A411YEH7</accession>
<keyword evidence="3" id="KW-1185">Reference proteome</keyword>
<feature type="transmembrane region" description="Helical" evidence="1">
    <location>
        <begin position="34"/>
        <end position="54"/>
    </location>
</feature>
<reference evidence="2 3" key="1">
    <citation type="submission" date="2019-01" db="EMBL/GenBank/DDBJ databases">
        <title>Egibacter rhizosphaerae EGI 80759T.</title>
        <authorList>
            <person name="Chen D.-D."/>
            <person name="Tian Y."/>
            <person name="Jiao J.-Y."/>
            <person name="Zhang X.-T."/>
            <person name="Zhang Y.-G."/>
            <person name="Zhang Y."/>
            <person name="Xiao M."/>
            <person name="Shu W.-S."/>
            <person name="Li W.-J."/>
        </authorList>
    </citation>
    <scope>NUCLEOTIDE SEQUENCE [LARGE SCALE GENOMIC DNA]</scope>
    <source>
        <strain evidence="2 3">EGI 80759</strain>
    </source>
</reference>
<sequence>MTEPSPAPHELRDLADEPSPETVGLALRRFRRRVIFWTLLVGGIGGLGILVVTAPDDQHLTDRYDALDTHTPIGAVESTEGSSIALLDAARLSDDRYAVRAVAWLDEAEAHEGRVWARSPSFPGDGDGEVTEITSRRQGDGVTELFFTLPLGEHHAIVELHEHDATGETDEQPLAEFDLDLRGYDLGEVTEP</sequence>
<dbReference type="AlphaFoldDB" id="A0A411YEH7"/>
<dbReference type="Proteomes" id="UP000291469">
    <property type="component" value="Chromosome"/>
</dbReference>
<dbReference type="RefSeq" id="WP_131154661.1">
    <property type="nucleotide sequence ID" value="NZ_CP036402.1"/>
</dbReference>
<organism evidence="2 3">
    <name type="scientific">Egibacter rhizosphaerae</name>
    <dbReference type="NCBI Taxonomy" id="1670831"/>
    <lineage>
        <taxon>Bacteria</taxon>
        <taxon>Bacillati</taxon>
        <taxon>Actinomycetota</taxon>
        <taxon>Nitriliruptoria</taxon>
        <taxon>Egibacterales</taxon>
        <taxon>Egibacteraceae</taxon>
        <taxon>Egibacter</taxon>
    </lineage>
</organism>
<evidence type="ECO:0000313" key="2">
    <source>
        <dbReference type="EMBL" id="QBI19664.1"/>
    </source>
</evidence>
<keyword evidence="1" id="KW-0812">Transmembrane</keyword>
<proteinExistence type="predicted"/>
<keyword evidence="1" id="KW-0472">Membrane</keyword>
<evidence type="ECO:0000313" key="3">
    <source>
        <dbReference type="Proteomes" id="UP000291469"/>
    </source>
</evidence>